<dbReference type="SUPFAM" id="SSF54637">
    <property type="entry name" value="Thioesterase/thiol ester dehydrase-isomerase"/>
    <property type="match status" value="1"/>
</dbReference>
<keyword evidence="2" id="KW-0378">Hydrolase</keyword>
<dbReference type="PANTHER" id="PTHR31793">
    <property type="entry name" value="4-HYDROXYBENZOYL-COA THIOESTERASE FAMILY MEMBER"/>
    <property type="match status" value="1"/>
</dbReference>
<evidence type="ECO:0000313" key="3">
    <source>
        <dbReference type="EMBL" id="GAA0657660.1"/>
    </source>
</evidence>
<organism evidence="3 4">
    <name type="scientific">Salarchaeum japonicum</name>
    <dbReference type="NCBI Taxonomy" id="555573"/>
    <lineage>
        <taxon>Archaea</taxon>
        <taxon>Methanobacteriati</taxon>
        <taxon>Methanobacteriota</taxon>
        <taxon>Stenosarchaea group</taxon>
        <taxon>Halobacteria</taxon>
        <taxon>Halobacteriales</taxon>
        <taxon>Halobacteriaceae</taxon>
    </lineage>
</organism>
<dbReference type="InterPro" id="IPR029069">
    <property type="entry name" value="HotDog_dom_sf"/>
</dbReference>
<sequence length="125" mass="13998">MFEYTRTVDVRYQDFDTVGVANNATFATLVEEGRRYYLEDHVGISLDDSRVVLAHLEFDFERPVTEPSSVDVSVRTEDVGSSSFTLAYEVTQNGERIATAESTQVTIDDAGRPRDLPASWRAALD</sequence>
<evidence type="ECO:0000256" key="2">
    <source>
        <dbReference type="ARBA" id="ARBA00022801"/>
    </source>
</evidence>
<dbReference type="Gene3D" id="3.10.129.10">
    <property type="entry name" value="Hotdog Thioesterase"/>
    <property type="match status" value="1"/>
</dbReference>
<dbReference type="Proteomes" id="UP001500194">
    <property type="component" value="Unassembled WGS sequence"/>
</dbReference>
<dbReference type="AlphaFoldDB" id="A0AAV3T4G1"/>
<accession>A0AAV3T4G1</accession>
<dbReference type="InterPro" id="IPR050563">
    <property type="entry name" value="4-hydroxybenzoyl-CoA_TE"/>
</dbReference>
<proteinExistence type="inferred from homology"/>
<dbReference type="EMBL" id="BAAADU010000002">
    <property type="protein sequence ID" value="GAA0657660.1"/>
    <property type="molecule type" value="Genomic_DNA"/>
</dbReference>
<evidence type="ECO:0000256" key="1">
    <source>
        <dbReference type="ARBA" id="ARBA00005953"/>
    </source>
</evidence>
<dbReference type="RefSeq" id="WP_227259676.1">
    <property type="nucleotide sequence ID" value="NZ_BAAADU010000002.1"/>
</dbReference>
<name>A0AAV3T4G1_9EURY</name>
<keyword evidence="4" id="KW-1185">Reference proteome</keyword>
<reference evidence="3 4" key="1">
    <citation type="journal article" date="2019" name="Int. J. Syst. Evol. Microbiol.">
        <title>The Global Catalogue of Microorganisms (GCM) 10K type strain sequencing project: providing services to taxonomists for standard genome sequencing and annotation.</title>
        <authorList>
            <consortium name="The Broad Institute Genomics Platform"/>
            <consortium name="The Broad Institute Genome Sequencing Center for Infectious Disease"/>
            <person name="Wu L."/>
            <person name="Ma J."/>
        </authorList>
    </citation>
    <scope>NUCLEOTIDE SEQUENCE [LARGE SCALE GENOMIC DNA]</scope>
    <source>
        <strain evidence="3 4">JCM 16327</strain>
    </source>
</reference>
<dbReference type="GeneID" id="68573084"/>
<dbReference type="Pfam" id="PF13279">
    <property type="entry name" value="4HBT_2"/>
    <property type="match status" value="1"/>
</dbReference>
<protein>
    <submittedName>
        <fullName evidence="3">Thioesterase family protein</fullName>
    </submittedName>
</protein>
<gene>
    <name evidence="3" type="ORF">GCM10009019_22350</name>
</gene>
<dbReference type="CDD" id="cd00586">
    <property type="entry name" value="4HBT"/>
    <property type="match status" value="1"/>
</dbReference>
<comment type="caution">
    <text evidence="3">The sequence shown here is derived from an EMBL/GenBank/DDBJ whole genome shotgun (WGS) entry which is preliminary data.</text>
</comment>
<evidence type="ECO:0000313" key="4">
    <source>
        <dbReference type="Proteomes" id="UP001500194"/>
    </source>
</evidence>
<comment type="similarity">
    <text evidence="1">Belongs to the 4-hydroxybenzoyl-CoA thioesterase family.</text>
</comment>
<dbReference type="PANTHER" id="PTHR31793:SF27">
    <property type="entry name" value="NOVEL THIOESTERASE SUPERFAMILY DOMAIN AND SAPOSIN A-TYPE DOMAIN CONTAINING PROTEIN (0610012H03RIK)"/>
    <property type="match status" value="1"/>
</dbReference>
<dbReference type="GO" id="GO:0047617">
    <property type="term" value="F:fatty acyl-CoA hydrolase activity"/>
    <property type="evidence" value="ECO:0007669"/>
    <property type="project" value="TreeGrafter"/>
</dbReference>